<dbReference type="InterPro" id="IPR000587">
    <property type="entry name" value="Creatinase_N"/>
</dbReference>
<evidence type="ECO:0000256" key="4">
    <source>
        <dbReference type="ARBA" id="ARBA00012574"/>
    </source>
</evidence>
<dbReference type="InterPro" id="IPR032416">
    <property type="entry name" value="Peptidase_M24_C"/>
</dbReference>
<comment type="catalytic activity">
    <reaction evidence="1">
        <text>Release of any N-terminal amino acid, including proline, that is linked to proline, even from a dipeptide or tripeptide.</text>
        <dbReference type="EC" id="3.4.11.9"/>
    </reaction>
</comment>
<dbReference type="EMBL" id="JAMRDG010000001">
    <property type="protein sequence ID" value="KAJ3697932.1"/>
    <property type="molecule type" value="Genomic_DNA"/>
</dbReference>
<name>A0AAD6EQZ4_9POAL</name>
<evidence type="ECO:0000313" key="14">
    <source>
        <dbReference type="EMBL" id="KAJ3697932.1"/>
    </source>
</evidence>
<dbReference type="GO" id="GO:0005737">
    <property type="term" value="C:cytoplasm"/>
    <property type="evidence" value="ECO:0007669"/>
    <property type="project" value="UniProtKB-ARBA"/>
</dbReference>
<keyword evidence="9" id="KW-0482">Metalloprotease</keyword>
<evidence type="ECO:0000256" key="7">
    <source>
        <dbReference type="ARBA" id="ARBA00022723"/>
    </source>
</evidence>
<dbReference type="Pfam" id="PF00557">
    <property type="entry name" value="Peptidase_M24"/>
    <property type="match status" value="1"/>
</dbReference>
<evidence type="ECO:0000259" key="12">
    <source>
        <dbReference type="Pfam" id="PF01321"/>
    </source>
</evidence>
<evidence type="ECO:0000256" key="6">
    <source>
        <dbReference type="ARBA" id="ARBA00022670"/>
    </source>
</evidence>
<sequence>MLSVNPFSKTGFLGPRLLSPSDSGRVLGKSNRLVALLINEISRSLSLSFASSDRTLFKARLSILVISLSNRSRRSVRAGNTMADPLDALRPLMAAHSPPLHAIIVPTEDNHQSEYVSERDKRRQFVSGFTGSAGLALITMNEALLWTDGRYFLQATKQLSERWKLMRIGEDPTVETWIADNLPSEAVVGIDPWCVSVDTAKRYEKAFSGKKQQLFQLSSNLVDEVWKDRPAAEASPVMVHPLEFAGCSVQDKLKDLREKLQHENAHGIIFSSLDEVAWLYNIRGNDVAYCPVVHSYAIVTMDSAFFYADKRKISSEVQTYFSENGIEIRDYSTVDSDVSLLASGQLNAGNKAIDDAEKQLKSNKIWIDPSSCCLALFAKLSADQVFSQQSPLALAKALKNPAELDGLKKAHIRDGAAVVQYLVWLDSKMQELYGASGYFNEPQGDQERKTPDEKLTEVSVSDKLEGFRAKQEHFKGLSFPTISSVGSNAAIIHYGPEPNTCAELDPDKIYLFDSGAQYLDGTTDITRTVHFGKPSQHEKSCYTAVLKGHIALDSAVFPNGTTGFALDVLARTPLWKNGLDYRHGTGHGIGSFLFVHEGPHQISFRPDARNVPLQSSMTVTDEPGYYEDGNFGIRLENVLVVKDADTEFNFAGKGYLAFEHITWAPYQKKLMDLTLLSPEEIEWVNVYHSDCRKILAPYMNDEEMEWLNKATEPISTSA</sequence>
<dbReference type="Pfam" id="PF16189">
    <property type="entry name" value="Creatinase_N_2"/>
    <property type="match status" value="1"/>
</dbReference>
<evidence type="ECO:0000256" key="2">
    <source>
        <dbReference type="ARBA" id="ARBA00001936"/>
    </source>
</evidence>
<dbReference type="InterPro" id="IPR036005">
    <property type="entry name" value="Creatinase/aminopeptidase-like"/>
</dbReference>
<dbReference type="GO" id="GO:0046872">
    <property type="term" value="F:metal ion binding"/>
    <property type="evidence" value="ECO:0007669"/>
    <property type="project" value="UniProtKB-KW"/>
</dbReference>
<organism evidence="14 15">
    <name type="scientific">Rhynchospora tenuis</name>
    <dbReference type="NCBI Taxonomy" id="198213"/>
    <lineage>
        <taxon>Eukaryota</taxon>
        <taxon>Viridiplantae</taxon>
        <taxon>Streptophyta</taxon>
        <taxon>Embryophyta</taxon>
        <taxon>Tracheophyta</taxon>
        <taxon>Spermatophyta</taxon>
        <taxon>Magnoliopsida</taxon>
        <taxon>Liliopsida</taxon>
        <taxon>Poales</taxon>
        <taxon>Cyperaceae</taxon>
        <taxon>Cyperoideae</taxon>
        <taxon>Rhynchosporeae</taxon>
        <taxon>Rhynchospora</taxon>
    </lineage>
</organism>
<comment type="similarity">
    <text evidence="3">Belongs to the peptidase M24B family.</text>
</comment>
<dbReference type="CDD" id="cd01085">
    <property type="entry name" value="APP"/>
    <property type="match status" value="1"/>
</dbReference>
<dbReference type="FunFam" id="3.40.350.10:FF:000003">
    <property type="entry name" value="Xaa-pro aminopeptidase P"/>
    <property type="match status" value="1"/>
</dbReference>
<dbReference type="Pfam" id="PF16188">
    <property type="entry name" value="Peptidase_M24_C"/>
    <property type="match status" value="1"/>
</dbReference>
<dbReference type="GO" id="GO:0070006">
    <property type="term" value="F:metalloaminopeptidase activity"/>
    <property type="evidence" value="ECO:0007669"/>
    <property type="project" value="InterPro"/>
</dbReference>
<dbReference type="PANTHER" id="PTHR43763:SF12">
    <property type="entry name" value="AMINOPEPTIDASE P1"/>
    <property type="match status" value="1"/>
</dbReference>
<evidence type="ECO:0000256" key="10">
    <source>
        <dbReference type="ARBA" id="ARBA00023211"/>
    </source>
</evidence>
<dbReference type="Gene3D" id="3.90.230.10">
    <property type="entry name" value="Creatinase/methionine aminopeptidase superfamily"/>
    <property type="match status" value="1"/>
</dbReference>
<evidence type="ECO:0000256" key="5">
    <source>
        <dbReference type="ARBA" id="ARBA00022438"/>
    </source>
</evidence>
<dbReference type="FunFam" id="3.40.350.10:FF:000010">
    <property type="entry name" value="Probable Xaa-Pro aminopeptidase P"/>
    <property type="match status" value="1"/>
</dbReference>
<dbReference type="FunFam" id="3.90.230.10:FF:000007">
    <property type="entry name" value="Xaa-Pro aminopeptidase P"/>
    <property type="match status" value="1"/>
</dbReference>
<evidence type="ECO:0000256" key="3">
    <source>
        <dbReference type="ARBA" id="ARBA00008766"/>
    </source>
</evidence>
<keyword evidence="5" id="KW-0031">Aminopeptidase</keyword>
<dbReference type="SUPFAM" id="SSF53092">
    <property type="entry name" value="Creatinase/prolidase N-terminal domain"/>
    <property type="match status" value="1"/>
</dbReference>
<dbReference type="SUPFAM" id="SSF55920">
    <property type="entry name" value="Creatinase/aminopeptidase"/>
    <property type="match status" value="1"/>
</dbReference>
<comment type="cofactor">
    <cofactor evidence="2">
        <name>Mn(2+)</name>
        <dbReference type="ChEBI" id="CHEBI:29035"/>
    </cofactor>
</comment>
<evidence type="ECO:0000256" key="8">
    <source>
        <dbReference type="ARBA" id="ARBA00022801"/>
    </source>
</evidence>
<evidence type="ECO:0000259" key="11">
    <source>
        <dbReference type="Pfam" id="PF00557"/>
    </source>
</evidence>
<dbReference type="Pfam" id="PF01321">
    <property type="entry name" value="Creatinase_N"/>
    <property type="match status" value="1"/>
</dbReference>
<dbReference type="InterPro" id="IPR000994">
    <property type="entry name" value="Pept_M24"/>
</dbReference>
<keyword evidence="7" id="KW-0479">Metal-binding</keyword>
<feature type="domain" description="Peptidase M24" evidence="11">
    <location>
        <begin position="408"/>
        <end position="642"/>
    </location>
</feature>
<keyword evidence="8" id="KW-0378">Hydrolase</keyword>
<dbReference type="AlphaFoldDB" id="A0AAD6EQZ4"/>
<protein>
    <recommendedName>
        <fullName evidence="4">Xaa-Pro aminopeptidase</fullName>
        <ecNumber evidence="4">3.4.11.9</ecNumber>
    </recommendedName>
</protein>
<feature type="domain" description="Peptidase M24 C-terminal" evidence="13">
    <location>
        <begin position="654"/>
        <end position="714"/>
    </location>
</feature>
<evidence type="ECO:0000256" key="9">
    <source>
        <dbReference type="ARBA" id="ARBA00023049"/>
    </source>
</evidence>
<dbReference type="GO" id="GO:0006508">
    <property type="term" value="P:proteolysis"/>
    <property type="evidence" value="ECO:0007669"/>
    <property type="project" value="UniProtKB-KW"/>
</dbReference>
<dbReference type="Gene3D" id="3.40.350.10">
    <property type="entry name" value="Creatinase/prolidase N-terminal domain"/>
    <property type="match status" value="2"/>
</dbReference>
<dbReference type="Proteomes" id="UP001210211">
    <property type="component" value="Unassembled WGS sequence"/>
</dbReference>
<feature type="domain" description="Creatinase N-terminal" evidence="12">
    <location>
        <begin position="87"/>
        <end position="214"/>
    </location>
</feature>
<reference evidence="14 15" key="1">
    <citation type="journal article" date="2022" name="Cell">
        <title>Repeat-based holocentromeres influence genome architecture and karyotype evolution.</title>
        <authorList>
            <person name="Hofstatter P.G."/>
            <person name="Thangavel G."/>
            <person name="Lux T."/>
            <person name="Neumann P."/>
            <person name="Vondrak T."/>
            <person name="Novak P."/>
            <person name="Zhang M."/>
            <person name="Costa L."/>
            <person name="Castellani M."/>
            <person name="Scott A."/>
            <person name="Toegelov H."/>
            <person name="Fuchs J."/>
            <person name="Mata-Sucre Y."/>
            <person name="Dias Y."/>
            <person name="Vanzela A.L.L."/>
            <person name="Huettel B."/>
            <person name="Almeida C.C.S."/>
            <person name="Simkova H."/>
            <person name="Souza G."/>
            <person name="Pedrosa-Harand A."/>
            <person name="Macas J."/>
            <person name="Mayer K.F.X."/>
            <person name="Houben A."/>
            <person name="Marques A."/>
        </authorList>
    </citation>
    <scope>NUCLEOTIDE SEQUENCE [LARGE SCALE GENOMIC DNA]</scope>
    <source>
        <strain evidence="14">RhyTen1mFocal</strain>
    </source>
</reference>
<evidence type="ECO:0000259" key="13">
    <source>
        <dbReference type="Pfam" id="PF16188"/>
    </source>
</evidence>
<evidence type="ECO:0000256" key="1">
    <source>
        <dbReference type="ARBA" id="ARBA00001424"/>
    </source>
</evidence>
<dbReference type="PANTHER" id="PTHR43763">
    <property type="entry name" value="XAA-PRO AMINOPEPTIDASE 1"/>
    <property type="match status" value="1"/>
</dbReference>
<dbReference type="InterPro" id="IPR050422">
    <property type="entry name" value="X-Pro_aminopeptidase_P"/>
</dbReference>
<comment type="caution">
    <text evidence="14">The sequence shown here is derived from an EMBL/GenBank/DDBJ whole genome shotgun (WGS) entry which is preliminary data.</text>
</comment>
<keyword evidence="15" id="KW-1185">Reference proteome</keyword>
<evidence type="ECO:0000313" key="15">
    <source>
        <dbReference type="Proteomes" id="UP001210211"/>
    </source>
</evidence>
<accession>A0AAD6EQZ4</accession>
<keyword evidence="6" id="KW-0645">Protease</keyword>
<dbReference type="InterPro" id="IPR033740">
    <property type="entry name" value="Pept_M24B"/>
</dbReference>
<dbReference type="EC" id="3.4.11.9" evidence="4"/>
<keyword evidence="10" id="KW-0464">Manganese</keyword>
<gene>
    <name evidence="14" type="ORF">LUZ61_001637</name>
</gene>
<proteinExistence type="inferred from homology"/>
<dbReference type="InterPro" id="IPR029149">
    <property type="entry name" value="Creatin/AminoP/Spt16_N"/>
</dbReference>